<keyword evidence="1" id="KW-0812">Transmembrane</keyword>
<dbReference type="EMBL" id="FMYF01000005">
    <property type="protein sequence ID" value="SDB85076.1"/>
    <property type="molecule type" value="Genomic_DNA"/>
</dbReference>
<dbReference type="STRING" id="1577474.GA0111570_1054"/>
<feature type="transmembrane region" description="Helical" evidence="1">
    <location>
        <begin position="34"/>
        <end position="54"/>
    </location>
</feature>
<reference evidence="2 3" key="1">
    <citation type="submission" date="2016-06" db="EMBL/GenBank/DDBJ databases">
        <authorList>
            <person name="Olsen C.W."/>
            <person name="Carey S."/>
            <person name="Hinshaw L."/>
            <person name="Karasin A.I."/>
        </authorList>
    </citation>
    <scope>NUCLEOTIDE SEQUENCE [LARGE SCALE GENOMIC DNA]</scope>
    <source>
        <strain evidence="2 3">LZ-22</strain>
    </source>
</reference>
<gene>
    <name evidence="2" type="ORF">GA0111570_1054</name>
</gene>
<organism evidence="2 3">
    <name type="scientific">Raineyella antarctica</name>
    <dbReference type="NCBI Taxonomy" id="1577474"/>
    <lineage>
        <taxon>Bacteria</taxon>
        <taxon>Bacillati</taxon>
        <taxon>Actinomycetota</taxon>
        <taxon>Actinomycetes</taxon>
        <taxon>Propionibacteriales</taxon>
        <taxon>Propionibacteriaceae</taxon>
        <taxon>Raineyella</taxon>
    </lineage>
</organism>
<keyword evidence="3" id="KW-1185">Reference proteome</keyword>
<evidence type="ECO:0000313" key="2">
    <source>
        <dbReference type="EMBL" id="SDB85076.1"/>
    </source>
</evidence>
<keyword evidence="1" id="KW-1133">Transmembrane helix</keyword>
<dbReference type="Proteomes" id="UP000199086">
    <property type="component" value="Unassembled WGS sequence"/>
</dbReference>
<sequence length="55" mass="5966">MSRKPNGWAMAFSDVAAGERGAVMNMTAKDTTEILAILLIPCALMFFFTAPTSLR</sequence>
<protein>
    <submittedName>
        <fullName evidence="2">Uncharacterized protein</fullName>
    </submittedName>
</protein>
<dbReference type="AlphaFoldDB" id="A0A1G6GVC1"/>
<dbReference type="RefSeq" id="WP_175557406.1">
    <property type="nucleotide sequence ID" value="NZ_FMYF01000005.1"/>
</dbReference>
<accession>A0A1G6GVC1</accession>
<name>A0A1G6GVC1_9ACTN</name>
<proteinExistence type="predicted"/>
<keyword evidence="1" id="KW-0472">Membrane</keyword>
<evidence type="ECO:0000313" key="3">
    <source>
        <dbReference type="Proteomes" id="UP000199086"/>
    </source>
</evidence>
<evidence type="ECO:0000256" key="1">
    <source>
        <dbReference type="SAM" id="Phobius"/>
    </source>
</evidence>